<dbReference type="EMBL" id="JANQAO010000003">
    <property type="protein sequence ID" value="MDM5147695.1"/>
    <property type="molecule type" value="Genomic_DNA"/>
</dbReference>
<reference evidence="1" key="2">
    <citation type="journal article" date="2023" name="Microbiome">
        <title>Synthase-selected sorting approach identifies a beta-lactone synthase in a nudibranch symbiotic bacterium.</title>
        <authorList>
            <person name="Dzunkova M."/>
            <person name="La Clair J.J."/>
            <person name="Tyml T."/>
            <person name="Doud D."/>
            <person name="Schulz F."/>
            <person name="Piquer-Esteban S."/>
            <person name="Porcel Sanchis D."/>
            <person name="Osborn A."/>
            <person name="Robinson D."/>
            <person name="Louie K.B."/>
            <person name="Bowen B.P."/>
            <person name="Bowers R.M."/>
            <person name="Lee J."/>
            <person name="Arnau V."/>
            <person name="Diaz-Villanueva W."/>
            <person name="Stepanauskas R."/>
            <person name="Gosliner T."/>
            <person name="Date S.V."/>
            <person name="Northen T.R."/>
            <person name="Cheng J.F."/>
            <person name="Burkart M.D."/>
            <person name="Woyke T."/>
        </authorList>
    </citation>
    <scope>NUCLEOTIDE SEQUENCE</scope>
    <source>
        <strain evidence="1">Df01</strain>
    </source>
</reference>
<reference evidence="1" key="1">
    <citation type="submission" date="2022-08" db="EMBL/GenBank/DDBJ databases">
        <authorList>
            <person name="Dzunkova M."/>
            <person name="La Clair J."/>
            <person name="Tyml T."/>
            <person name="Doud D."/>
            <person name="Schulz F."/>
            <person name="Piquer S."/>
            <person name="Porcel Sanchis D."/>
            <person name="Osborn A."/>
            <person name="Robinson D."/>
            <person name="Louie K.B."/>
            <person name="Bowen B.P."/>
            <person name="Bowers R."/>
            <person name="Lee J."/>
            <person name="Arnau Llombart V."/>
            <person name="Diaz Villanueva W."/>
            <person name="Gosliner T."/>
            <person name="Northen T."/>
            <person name="Cheng J.-F."/>
            <person name="Burkart M.D."/>
            <person name="Woyke T."/>
        </authorList>
    </citation>
    <scope>NUCLEOTIDE SEQUENCE</scope>
    <source>
        <strain evidence="1">Df01</strain>
    </source>
</reference>
<sequence length="111" mass="12313">MSRISSRDFARTITARESLEQRLGDALRFRRGTVPGARNYGSHLIDVIDRSADKNLFSLIFRGVAEAIRHPANGVQDLRLTRVSVAAIANTYEVTVHCFYRGAAVSLPVII</sequence>
<name>A0ABT7QLX0_9GAMM</name>
<comment type="caution">
    <text evidence="1">The sequence shown here is derived from an EMBL/GenBank/DDBJ whole genome shotgun (WGS) entry which is preliminary data.</text>
</comment>
<evidence type="ECO:0008006" key="3">
    <source>
        <dbReference type="Google" id="ProtNLM"/>
    </source>
</evidence>
<gene>
    <name evidence="1" type="ORF">NQX30_04830</name>
</gene>
<accession>A0ABT7QLX0</accession>
<dbReference type="Gene3D" id="3.10.450.40">
    <property type="match status" value="1"/>
</dbReference>
<keyword evidence="2" id="KW-1185">Reference proteome</keyword>
<protein>
    <recommendedName>
        <fullName evidence="3">IraD/Gp25-like domain-containing protein</fullName>
    </recommendedName>
</protein>
<evidence type="ECO:0000313" key="2">
    <source>
        <dbReference type="Proteomes" id="UP001168167"/>
    </source>
</evidence>
<proteinExistence type="predicted"/>
<dbReference type="Proteomes" id="UP001168167">
    <property type="component" value="Unassembled WGS sequence"/>
</dbReference>
<evidence type="ECO:0000313" key="1">
    <source>
        <dbReference type="EMBL" id="MDM5147695.1"/>
    </source>
</evidence>
<organism evidence="1 2">
    <name type="scientific">Candidatus Doriopsillibacter californiensis</name>
    <dbReference type="NCBI Taxonomy" id="2970740"/>
    <lineage>
        <taxon>Bacteria</taxon>
        <taxon>Pseudomonadati</taxon>
        <taxon>Pseudomonadota</taxon>
        <taxon>Gammaproteobacteria</taxon>
        <taxon>Candidatus Tethybacterales</taxon>
        <taxon>Candidatus Persebacteraceae</taxon>
        <taxon>Candidatus Doriopsillibacter</taxon>
    </lineage>
</organism>
<dbReference type="SUPFAM" id="SSF160719">
    <property type="entry name" value="gpW/gp25-like"/>
    <property type="match status" value="1"/>
</dbReference>